<dbReference type="EMBL" id="FNLL01000005">
    <property type="protein sequence ID" value="SDU22123.1"/>
    <property type="molecule type" value="Genomic_DNA"/>
</dbReference>
<protein>
    <recommendedName>
        <fullName evidence="5 6">Dephospho-CoA kinase</fullName>
        <ecNumber evidence="5 6">2.7.1.24</ecNumber>
    </recommendedName>
    <alternativeName>
        <fullName evidence="5">Dephosphocoenzyme A kinase</fullName>
    </alternativeName>
</protein>
<evidence type="ECO:0000256" key="3">
    <source>
        <dbReference type="ARBA" id="ARBA00022840"/>
    </source>
</evidence>
<comment type="function">
    <text evidence="5">Catalyzes the phosphorylation of the 3'-hydroxyl group of dephosphocoenzyme A to form coenzyme A.</text>
</comment>
<dbReference type="UniPathway" id="UPA00241">
    <property type="reaction ID" value="UER00356"/>
</dbReference>
<dbReference type="InterPro" id="IPR001977">
    <property type="entry name" value="Depp_CoAkinase"/>
</dbReference>
<keyword evidence="5 7" id="KW-0418">Kinase</keyword>
<dbReference type="RefSeq" id="WP_175530325.1">
    <property type="nucleotide sequence ID" value="NZ_FNLL01000005.1"/>
</dbReference>
<accession>A0A1H2GQZ3</accession>
<dbReference type="HAMAP" id="MF_00376">
    <property type="entry name" value="Dephospho_CoA_kinase"/>
    <property type="match status" value="1"/>
</dbReference>
<name>A0A1H2GQZ3_9BACT</name>
<keyword evidence="4 5" id="KW-0173">Coenzyme A biosynthesis</keyword>
<keyword evidence="5" id="KW-0963">Cytoplasm</keyword>
<dbReference type="AlphaFoldDB" id="A0A1H2GQZ3"/>
<dbReference type="PROSITE" id="PS51219">
    <property type="entry name" value="DPCK"/>
    <property type="match status" value="1"/>
</dbReference>
<comment type="pathway">
    <text evidence="5">Cofactor biosynthesis; coenzyme A biosynthesis; CoA from (R)-pantothenate: step 5/5.</text>
</comment>
<keyword evidence="3 5" id="KW-0067">ATP-binding</keyword>
<dbReference type="CDD" id="cd02022">
    <property type="entry name" value="DPCK"/>
    <property type="match status" value="1"/>
</dbReference>
<evidence type="ECO:0000256" key="4">
    <source>
        <dbReference type="ARBA" id="ARBA00022993"/>
    </source>
</evidence>
<evidence type="ECO:0000256" key="2">
    <source>
        <dbReference type="ARBA" id="ARBA00022741"/>
    </source>
</evidence>
<dbReference type="PANTHER" id="PTHR10695:SF46">
    <property type="entry name" value="BIFUNCTIONAL COENZYME A SYNTHASE-RELATED"/>
    <property type="match status" value="1"/>
</dbReference>
<comment type="catalytic activity">
    <reaction evidence="5">
        <text>3'-dephospho-CoA + ATP = ADP + CoA + H(+)</text>
        <dbReference type="Rhea" id="RHEA:18245"/>
        <dbReference type="ChEBI" id="CHEBI:15378"/>
        <dbReference type="ChEBI" id="CHEBI:30616"/>
        <dbReference type="ChEBI" id="CHEBI:57287"/>
        <dbReference type="ChEBI" id="CHEBI:57328"/>
        <dbReference type="ChEBI" id="CHEBI:456216"/>
        <dbReference type="EC" id="2.7.1.24"/>
    </reaction>
</comment>
<dbReference type="GO" id="GO:0015937">
    <property type="term" value="P:coenzyme A biosynthetic process"/>
    <property type="evidence" value="ECO:0007669"/>
    <property type="project" value="UniProtKB-UniRule"/>
</dbReference>
<sequence length="204" mass="23029">MKILRIAVTGSAGSGKSLVCRRFKEIGLVTLDCDVIARQVVEPGMQGFTKITQLFGQEIVLKDGSLDRPRLRNIIVNDPKMRKKMEDILHPQIIKEMAAQMKNAAYTDKKAVAVEVPLLFELGMEKQFDVTIVVTANDPDLVKRISDRDKVTLKDAQKMLDLQMPQEEKTVKADYVIINKGTSSELFESVDNLFEEIQKEFLTT</sequence>
<comment type="similarity">
    <text evidence="1 5">Belongs to the CoaE family.</text>
</comment>
<dbReference type="GO" id="GO:0005524">
    <property type="term" value="F:ATP binding"/>
    <property type="evidence" value="ECO:0007669"/>
    <property type="project" value="UniProtKB-UniRule"/>
</dbReference>
<dbReference type="Gene3D" id="3.40.50.300">
    <property type="entry name" value="P-loop containing nucleotide triphosphate hydrolases"/>
    <property type="match status" value="1"/>
</dbReference>
<dbReference type="EC" id="2.7.1.24" evidence="5 6"/>
<dbReference type="GO" id="GO:0004140">
    <property type="term" value="F:dephospho-CoA kinase activity"/>
    <property type="evidence" value="ECO:0007669"/>
    <property type="project" value="UniProtKB-UniRule"/>
</dbReference>
<dbReference type="Proteomes" id="UP000199608">
    <property type="component" value="Unassembled WGS sequence"/>
</dbReference>
<dbReference type="NCBIfam" id="TIGR00152">
    <property type="entry name" value="dephospho-CoA kinase"/>
    <property type="match status" value="1"/>
</dbReference>
<organism evidence="7 8">
    <name type="scientific">Desulfobacula phenolica</name>
    <dbReference type="NCBI Taxonomy" id="90732"/>
    <lineage>
        <taxon>Bacteria</taxon>
        <taxon>Pseudomonadati</taxon>
        <taxon>Thermodesulfobacteriota</taxon>
        <taxon>Desulfobacteria</taxon>
        <taxon>Desulfobacterales</taxon>
        <taxon>Desulfobacteraceae</taxon>
        <taxon>Desulfobacula</taxon>
    </lineage>
</organism>
<keyword evidence="8" id="KW-1185">Reference proteome</keyword>
<evidence type="ECO:0000313" key="8">
    <source>
        <dbReference type="Proteomes" id="UP000199608"/>
    </source>
</evidence>
<dbReference type="InterPro" id="IPR027417">
    <property type="entry name" value="P-loop_NTPase"/>
</dbReference>
<proteinExistence type="inferred from homology"/>
<gene>
    <name evidence="5" type="primary">coaE</name>
    <name evidence="7" type="ORF">SAMN04487931_105345</name>
</gene>
<keyword evidence="5" id="KW-0808">Transferase</keyword>
<reference evidence="8" key="1">
    <citation type="submission" date="2016-10" db="EMBL/GenBank/DDBJ databases">
        <authorList>
            <person name="Varghese N."/>
            <person name="Submissions S."/>
        </authorList>
    </citation>
    <scope>NUCLEOTIDE SEQUENCE [LARGE SCALE GENOMIC DNA]</scope>
    <source>
        <strain evidence="8">DSM 3384</strain>
    </source>
</reference>
<feature type="binding site" evidence="5">
    <location>
        <begin position="13"/>
        <end position="18"/>
    </location>
    <ligand>
        <name>ATP</name>
        <dbReference type="ChEBI" id="CHEBI:30616"/>
    </ligand>
</feature>
<dbReference type="PANTHER" id="PTHR10695">
    <property type="entry name" value="DEPHOSPHO-COA KINASE-RELATED"/>
    <property type="match status" value="1"/>
</dbReference>
<dbReference type="Pfam" id="PF01121">
    <property type="entry name" value="CoaE"/>
    <property type="match status" value="1"/>
</dbReference>
<evidence type="ECO:0000256" key="5">
    <source>
        <dbReference type="HAMAP-Rule" id="MF_00376"/>
    </source>
</evidence>
<dbReference type="SUPFAM" id="SSF52540">
    <property type="entry name" value="P-loop containing nucleoside triphosphate hydrolases"/>
    <property type="match status" value="1"/>
</dbReference>
<evidence type="ECO:0000256" key="1">
    <source>
        <dbReference type="ARBA" id="ARBA00009018"/>
    </source>
</evidence>
<comment type="subcellular location">
    <subcellularLocation>
        <location evidence="5">Cytoplasm</location>
    </subcellularLocation>
</comment>
<evidence type="ECO:0000313" key="7">
    <source>
        <dbReference type="EMBL" id="SDU22123.1"/>
    </source>
</evidence>
<keyword evidence="2 5" id="KW-0547">Nucleotide-binding</keyword>
<evidence type="ECO:0000256" key="6">
    <source>
        <dbReference type="NCBIfam" id="TIGR00152"/>
    </source>
</evidence>
<dbReference type="GO" id="GO:0005737">
    <property type="term" value="C:cytoplasm"/>
    <property type="evidence" value="ECO:0007669"/>
    <property type="project" value="UniProtKB-SubCell"/>
</dbReference>